<dbReference type="InterPro" id="IPR010655">
    <property type="entry name" value="Clp1_C"/>
</dbReference>
<evidence type="ECO:0000256" key="1">
    <source>
        <dbReference type="ARBA" id="ARBA00004123"/>
    </source>
</evidence>
<organism evidence="14 15">
    <name type="scientific">Coemansia aciculifera</name>
    <dbReference type="NCBI Taxonomy" id="417176"/>
    <lineage>
        <taxon>Eukaryota</taxon>
        <taxon>Fungi</taxon>
        <taxon>Fungi incertae sedis</taxon>
        <taxon>Zoopagomycota</taxon>
        <taxon>Kickxellomycotina</taxon>
        <taxon>Kickxellomycetes</taxon>
        <taxon>Kickxellales</taxon>
        <taxon>Kickxellaceae</taxon>
        <taxon>Coemansia</taxon>
    </lineage>
</organism>
<comment type="subcellular location">
    <subcellularLocation>
        <location evidence="1 11">Nucleus</location>
    </subcellularLocation>
</comment>
<dbReference type="InterPro" id="IPR028606">
    <property type="entry name" value="Clp1"/>
</dbReference>
<evidence type="ECO:0000256" key="12">
    <source>
        <dbReference type="SAM" id="MobiDB-lite"/>
    </source>
</evidence>
<dbReference type="InterPro" id="IPR038765">
    <property type="entry name" value="Papain-like_cys_pep_sf"/>
</dbReference>
<evidence type="ECO:0000313" key="14">
    <source>
        <dbReference type="EMBL" id="KAJ2867879.1"/>
    </source>
</evidence>
<dbReference type="GO" id="GO:0005524">
    <property type="term" value="F:ATP binding"/>
    <property type="evidence" value="ECO:0007669"/>
    <property type="project" value="UniProtKB-UniRule"/>
</dbReference>
<proteinExistence type="inferred from homology"/>
<dbReference type="Pfam" id="PF06807">
    <property type="entry name" value="Clp1"/>
    <property type="match status" value="1"/>
</dbReference>
<dbReference type="GO" id="GO:0051731">
    <property type="term" value="F:polynucleotide 5'-hydroxyl-kinase activity"/>
    <property type="evidence" value="ECO:0007669"/>
    <property type="project" value="InterPro"/>
</dbReference>
<dbReference type="InterPro" id="IPR045116">
    <property type="entry name" value="Clp1/Grc3"/>
</dbReference>
<dbReference type="GO" id="GO:0006508">
    <property type="term" value="P:proteolysis"/>
    <property type="evidence" value="ECO:0007669"/>
    <property type="project" value="UniProtKB-KW"/>
</dbReference>
<dbReference type="InterPro" id="IPR032319">
    <property type="entry name" value="CLP1_P"/>
</dbReference>
<evidence type="ECO:0000256" key="4">
    <source>
        <dbReference type="ARBA" id="ARBA00019824"/>
    </source>
</evidence>
<accession>A0A9W8IUC0</accession>
<dbReference type="PANTHER" id="PTHR12755">
    <property type="entry name" value="CLEAVAGE/POLYADENYLATION FACTOR IA SUBUNIT CLP1P"/>
    <property type="match status" value="1"/>
</dbReference>
<keyword evidence="7 11" id="KW-0547">Nucleotide-binding</keyword>
<dbReference type="Pfam" id="PF16573">
    <property type="entry name" value="CLP1_N"/>
    <property type="match status" value="1"/>
</dbReference>
<dbReference type="GO" id="GO:0008234">
    <property type="term" value="F:cysteine-type peptidase activity"/>
    <property type="evidence" value="ECO:0007669"/>
    <property type="project" value="InterPro"/>
</dbReference>
<dbReference type="Gene3D" id="3.40.395.10">
    <property type="entry name" value="Adenoviral Proteinase, Chain A"/>
    <property type="match status" value="1"/>
</dbReference>
<comment type="subunit">
    <text evidence="11">Component of a pre-mRNA cleavage factor complex. Interacts directly with PCF11.</text>
</comment>
<dbReference type="PANTHER" id="PTHR12755:SF6">
    <property type="entry name" value="POLYRIBONUCLEOTIDE 5'-HYDROXYL-KINASE CLP1"/>
    <property type="match status" value="1"/>
</dbReference>
<evidence type="ECO:0000256" key="8">
    <source>
        <dbReference type="ARBA" id="ARBA00022801"/>
    </source>
</evidence>
<keyword evidence="5 11" id="KW-0507">mRNA processing</keyword>
<sequence length="736" mass="81117">MASVGANQKSAEWVLGAGEEFRFEVDFKHTIEIKLKHGHAEYFGAELGREASYSFSGENGVVFSWEGCTLTVIGECQSAYVAGETPMDSCINAHMALQQLRVQARSDSANGPRVMIVGPDDSGKTSLARTLINYAVRMGETPLYVDLDPMDASVTVPGTVSVTPMSKTVDIETGFMSYAMSSSAGPPDTPLVWQFGHEQPTDNAELFNLLVDRMAAAIGRHTANNSQSATSGLFVDTRGFTDAAKCETIDHAISALGITTLLVVGSERMYSLLSNRPFAKEGVTVIKMARSGGTVDRSAMFRQQYNSRTIQQYFYGTPKEPFSSFSTVANFQEIRILRVGEDSIAPSSTLPLGETRMLTDTSVLAVEPDEALTHSILAVTDASMDLEGDSVAGMQALGFVNVTVVDMEKKRLILISPIPGRLPKQVLLYGQWLNDAMLSFYYEYLTHEILRGDNSVLLLKPTLVQCLRLQQDVESLRSALPTDMHSKEIIFIPINNSNSFVHVEGGSGSHWSLLIYVKHVNPTYHYYDSMANINYQYALAVKSKLDAILFGAGSQGPPMITHSCPQQENGSDCGIFVILYTDLLARRYNDLRLPPPIQPTSRVSMPPPVPPRPRRLRKFSAEPDTTRHAASIALHNRRNSSQLQSSSLPTRPSTYHDSSDDSSGVIRRPMSPFVRSSNTRNRMAVRPAMLVAPVIERAFWWIDYADLCNPLKARTTLQALVNEHCTRYNNIATSLN</sequence>
<dbReference type="PROSITE" id="PS50600">
    <property type="entry name" value="ULP_PROTEASE"/>
    <property type="match status" value="1"/>
</dbReference>
<dbReference type="Proteomes" id="UP001140074">
    <property type="component" value="Unassembled WGS sequence"/>
</dbReference>
<feature type="binding site" evidence="11">
    <location>
        <position position="20"/>
    </location>
    <ligand>
        <name>ATP</name>
        <dbReference type="ChEBI" id="CHEBI:30616"/>
    </ligand>
</feature>
<comment type="caution">
    <text evidence="14">The sequence shown here is derived from an EMBL/GenBank/DDBJ whole genome shotgun (WGS) entry which is preliminary data.</text>
</comment>
<dbReference type="InterPro" id="IPR032324">
    <property type="entry name" value="Clp1_N"/>
</dbReference>
<evidence type="ECO:0000256" key="9">
    <source>
        <dbReference type="ARBA" id="ARBA00022840"/>
    </source>
</evidence>
<dbReference type="InterPro" id="IPR038239">
    <property type="entry name" value="Clp1_N_sf"/>
</dbReference>
<dbReference type="GO" id="GO:0005849">
    <property type="term" value="C:mRNA cleavage factor complex"/>
    <property type="evidence" value="ECO:0007669"/>
    <property type="project" value="UniProtKB-UniRule"/>
</dbReference>
<dbReference type="Gene3D" id="2.60.120.1030">
    <property type="entry name" value="Clp1, DNA binding domain"/>
    <property type="match status" value="1"/>
</dbReference>
<dbReference type="CDD" id="cd01983">
    <property type="entry name" value="SIMIBI"/>
    <property type="match status" value="1"/>
</dbReference>
<gene>
    <name evidence="11 14" type="primary">CLP1</name>
    <name evidence="14" type="ORF">GGH94_000547</name>
</gene>
<protein>
    <recommendedName>
        <fullName evidence="4">Polynucleotide 5'-hydroxyl-kinase GRC3</fullName>
    </recommendedName>
    <alternativeName>
        <fullName evidence="3">Polynucleotide 5'-hydroxyl-kinase grc3</fullName>
    </alternativeName>
</protein>
<dbReference type="InterPro" id="IPR003653">
    <property type="entry name" value="Peptidase_C48_C"/>
</dbReference>
<keyword evidence="14" id="KW-0808">Transferase</keyword>
<evidence type="ECO:0000256" key="3">
    <source>
        <dbReference type="ARBA" id="ARBA00018706"/>
    </source>
</evidence>
<reference evidence="14" key="1">
    <citation type="submission" date="2022-07" db="EMBL/GenBank/DDBJ databases">
        <title>Phylogenomic reconstructions and comparative analyses of Kickxellomycotina fungi.</title>
        <authorList>
            <person name="Reynolds N.K."/>
            <person name="Stajich J.E."/>
            <person name="Barry K."/>
            <person name="Grigoriev I.V."/>
            <person name="Crous P."/>
            <person name="Smith M.E."/>
        </authorList>
    </citation>
    <scope>NUCLEOTIDE SEQUENCE</scope>
    <source>
        <strain evidence="14">RSA 476</strain>
    </source>
</reference>
<dbReference type="Pfam" id="PF16575">
    <property type="entry name" value="CLP1_P"/>
    <property type="match status" value="1"/>
</dbReference>
<dbReference type="InterPro" id="IPR027417">
    <property type="entry name" value="P-loop_NTPase"/>
</dbReference>
<evidence type="ECO:0000256" key="2">
    <source>
        <dbReference type="ARBA" id="ARBA00005234"/>
    </source>
</evidence>
<comment type="similarity">
    <text evidence="11">Belongs to the Clp1 family. Clp1 subfamily.</text>
</comment>
<feature type="binding site" evidence="11">
    <location>
        <begin position="121"/>
        <end position="126"/>
    </location>
    <ligand>
        <name>ATP</name>
        <dbReference type="ChEBI" id="CHEBI:30616"/>
    </ligand>
</feature>
<dbReference type="GO" id="GO:0006388">
    <property type="term" value="P:tRNA splicing, via endonucleolytic cleavage and ligation"/>
    <property type="evidence" value="ECO:0007669"/>
    <property type="project" value="TreeGrafter"/>
</dbReference>
<keyword evidence="8" id="KW-0378">Hydrolase</keyword>
<evidence type="ECO:0000256" key="7">
    <source>
        <dbReference type="ARBA" id="ARBA00022741"/>
    </source>
</evidence>
<feature type="compositionally biased region" description="Low complexity" evidence="12">
    <location>
        <begin position="639"/>
        <end position="653"/>
    </location>
</feature>
<comment type="function">
    <text evidence="11">Required for endonucleolytic cleavage during polyadenylation-dependent pre-mRNA 3'-end formation.</text>
</comment>
<evidence type="ECO:0000313" key="15">
    <source>
        <dbReference type="Proteomes" id="UP001140074"/>
    </source>
</evidence>
<dbReference type="AlphaFoldDB" id="A0A9W8IUC0"/>
<evidence type="ECO:0000256" key="5">
    <source>
        <dbReference type="ARBA" id="ARBA00022664"/>
    </source>
</evidence>
<evidence type="ECO:0000256" key="6">
    <source>
        <dbReference type="ARBA" id="ARBA00022670"/>
    </source>
</evidence>
<comment type="caution">
    <text evidence="11">Lacks conserved residue(s) required for the propagation of feature annotation.</text>
</comment>
<keyword evidence="9 11" id="KW-0067">ATP-binding</keyword>
<feature type="region of interest" description="Disordered" evidence="12">
    <location>
        <begin position="595"/>
        <end position="673"/>
    </location>
</feature>
<dbReference type="Gene3D" id="3.40.50.300">
    <property type="entry name" value="P-loop containing nucleotide triphosphate hydrolases"/>
    <property type="match status" value="1"/>
</dbReference>
<dbReference type="GO" id="GO:0019783">
    <property type="term" value="F:ubiquitin-like protein peptidase activity"/>
    <property type="evidence" value="ECO:0007669"/>
    <property type="project" value="UniProtKB-ARBA"/>
</dbReference>
<comment type="similarity">
    <text evidence="2">Belongs to the peptidase C48 family.</text>
</comment>
<dbReference type="HAMAP" id="MF_03035">
    <property type="entry name" value="Clp1"/>
    <property type="match status" value="1"/>
</dbReference>
<feature type="domain" description="Ubiquitin-like protease family profile" evidence="13">
    <location>
        <begin position="405"/>
        <end position="584"/>
    </location>
</feature>
<dbReference type="EMBL" id="JANBUY010000010">
    <property type="protein sequence ID" value="KAJ2867879.1"/>
    <property type="molecule type" value="Genomic_DNA"/>
</dbReference>
<evidence type="ECO:0000259" key="13">
    <source>
        <dbReference type="PROSITE" id="PS50600"/>
    </source>
</evidence>
<dbReference type="GO" id="GO:0031124">
    <property type="term" value="P:mRNA 3'-end processing"/>
    <property type="evidence" value="ECO:0007669"/>
    <property type="project" value="UniProtKB-UniRule"/>
</dbReference>
<evidence type="ECO:0000256" key="10">
    <source>
        <dbReference type="ARBA" id="ARBA00023242"/>
    </source>
</evidence>
<dbReference type="SUPFAM" id="SSF52540">
    <property type="entry name" value="P-loop containing nucleoside triphosphate hydrolases"/>
    <property type="match status" value="1"/>
</dbReference>
<keyword evidence="6" id="KW-0645">Protease</keyword>
<dbReference type="SUPFAM" id="SSF54001">
    <property type="entry name" value="Cysteine proteinases"/>
    <property type="match status" value="1"/>
</dbReference>
<keyword evidence="15" id="KW-1185">Reference proteome</keyword>
<evidence type="ECO:0000256" key="11">
    <source>
        <dbReference type="HAMAP-Rule" id="MF_03035"/>
    </source>
</evidence>
<name>A0A9W8IUC0_9FUNG</name>
<keyword evidence="10 11" id="KW-0539">Nucleus</keyword>